<dbReference type="PANTHER" id="PTHR19963:SF30">
    <property type="entry name" value="ENDONUCLEASE_EXONUCLEASE_PHOSPHATASE DOMAIN-CONTAINING PROTEIN"/>
    <property type="match status" value="1"/>
</dbReference>
<evidence type="ECO:0000259" key="3">
    <source>
        <dbReference type="PROSITE" id="PS50158"/>
    </source>
</evidence>
<feature type="domain" description="CCHC-type" evidence="3">
    <location>
        <begin position="258"/>
        <end position="274"/>
    </location>
</feature>
<keyword evidence="1" id="KW-0862">Zinc</keyword>
<dbReference type="GO" id="GO:0003676">
    <property type="term" value="F:nucleic acid binding"/>
    <property type="evidence" value="ECO:0007669"/>
    <property type="project" value="InterPro"/>
</dbReference>
<feature type="region of interest" description="Disordered" evidence="2">
    <location>
        <begin position="237"/>
        <end position="256"/>
    </location>
</feature>
<accession>A0A4Y2NEA4</accession>
<dbReference type="OrthoDB" id="6513398at2759"/>
<gene>
    <name evidence="4" type="ORF">AVEN_125416_1</name>
    <name evidence="5" type="ORF">AVEN_147809_1</name>
</gene>
<keyword evidence="1" id="KW-0479">Metal-binding</keyword>
<dbReference type="Proteomes" id="UP000499080">
    <property type="component" value="Unassembled WGS sequence"/>
</dbReference>
<evidence type="ECO:0000313" key="4">
    <source>
        <dbReference type="EMBL" id="GBN37619.1"/>
    </source>
</evidence>
<evidence type="ECO:0000313" key="6">
    <source>
        <dbReference type="Proteomes" id="UP000499080"/>
    </source>
</evidence>
<dbReference type="EMBL" id="BGPR01127624">
    <property type="protein sequence ID" value="GBN37619.1"/>
    <property type="molecule type" value="Genomic_DNA"/>
</dbReference>
<dbReference type="PANTHER" id="PTHR19963">
    <property type="entry name" value="CCHC-TYPE DOMAIN-CONTAINING PROTEIN"/>
    <property type="match status" value="1"/>
</dbReference>
<dbReference type="SMART" id="SM00343">
    <property type="entry name" value="ZnF_C2HC"/>
    <property type="match status" value="1"/>
</dbReference>
<dbReference type="InterPro" id="IPR036875">
    <property type="entry name" value="Znf_CCHC_sf"/>
</dbReference>
<dbReference type="SUPFAM" id="SSF57756">
    <property type="entry name" value="Retrovirus zinc finger-like domains"/>
    <property type="match status" value="1"/>
</dbReference>
<sequence length="473" mass="53456">MTLPHPSVTPDGADVLHNTSMLQMIPSLTDRNTAEFFSTLEWVGSLGNWSKPQMLVIAKLKLEGRVRQFFEASLATVSDINYDKFKEAIVNHFREEKSFSFDFAKFSSAHQMEQESVKDFSVRIEGLAHRCLNNHLENGENISDSFRDRLPLSQFVSGLKQSIRAQVVVANPSDFKTAVEIADRIQTSQSILTPNINSVSDSAHINDFAKLLKSNTETFTKSLELVTQQLQALNTRVDEVQKSRQSPPPQRQNKNRVKCFHCNKQGHYANECRKKLAERRQNDTRNSGRVVPQTCGYSLEHNFENLQNRENSSFKEVNENDHSVYNCDVTLGRVFSKVTIPPLSQRYVDIKLDNPTINALSSSKPLLIEKEKNSLSTSFLVSRSVSHLSKSSTCLALVLNLNDTPLTLNKGMVIANVSPIHEFASIENVNCVSSVNSNDNKNWLKEIKLNHLTSSQQQQVLELLNKYNNVFIN</sequence>
<dbReference type="EMBL" id="BGPR01127625">
    <property type="protein sequence ID" value="GBN37621.1"/>
    <property type="molecule type" value="Genomic_DNA"/>
</dbReference>
<evidence type="ECO:0000313" key="5">
    <source>
        <dbReference type="EMBL" id="GBN37621.1"/>
    </source>
</evidence>
<dbReference type="Gene3D" id="4.10.60.10">
    <property type="entry name" value="Zinc finger, CCHC-type"/>
    <property type="match status" value="1"/>
</dbReference>
<dbReference type="AlphaFoldDB" id="A0A4Y2NEA4"/>
<dbReference type="InterPro" id="IPR001878">
    <property type="entry name" value="Znf_CCHC"/>
</dbReference>
<keyword evidence="1" id="KW-0863">Zinc-finger</keyword>
<dbReference type="PROSITE" id="PS50158">
    <property type="entry name" value="ZF_CCHC"/>
    <property type="match status" value="1"/>
</dbReference>
<evidence type="ECO:0000256" key="2">
    <source>
        <dbReference type="SAM" id="MobiDB-lite"/>
    </source>
</evidence>
<organism evidence="5 6">
    <name type="scientific">Araneus ventricosus</name>
    <name type="common">Orbweaver spider</name>
    <name type="synonym">Epeira ventricosa</name>
    <dbReference type="NCBI Taxonomy" id="182803"/>
    <lineage>
        <taxon>Eukaryota</taxon>
        <taxon>Metazoa</taxon>
        <taxon>Ecdysozoa</taxon>
        <taxon>Arthropoda</taxon>
        <taxon>Chelicerata</taxon>
        <taxon>Arachnida</taxon>
        <taxon>Araneae</taxon>
        <taxon>Araneomorphae</taxon>
        <taxon>Entelegynae</taxon>
        <taxon>Araneoidea</taxon>
        <taxon>Araneidae</taxon>
        <taxon>Araneus</taxon>
    </lineage>
</organism>
<protein>
    <recommendedName>
        <fullName evidence="3">CCHC-type domain-containing protein</fullName>
    </recommendedName>
</protein>
<name>A0A4Y2NEA4_ARAVE</name>
<dbReference type="GO" id="GO:0008270">
    <property type="term" value="F:zinc ion binding"/>
    <property type="evidence" value="ECO:0007669"/>
    <property type="project" value="UniProtKB-KW"/>
</dbReference>
<keyword evidence="6" id="KW-1185">Reference proteome</keyword>
<evidence type="ECO:0000256" key="1">
    <source>
        <dbReference type="PROSITE-ProRule" id="PRU00047"/>
    </source>
</evidence>
<proteinExistence type="predicted"/>
<reference evidence="5 6" key="1">
    <citation type="journal article" date="2019" name="Sci. Rep.">
        <title>Orb-weaving spider Araneus ventricosus genome elucidates the spidroin gene catalogue.</title>
        <authorList>
            <person name="Kono N."/>
            <person name="Nakamura H."/>
            <person name="Ohtoshi R."/>
            <person name="Moran D.A.P."/>
            <person name="Shinohara A."/>
            <person name="Yoshida Y."/>
            <person name="Fujiwara M."/>
            <person name="Mori M."/>
            <person name="Tomita M."/>
            <person name="Arakawa K."/>
        </authorList>
    </citation>
    <scope>NUCLEOTIDE SEQUENCE [LARGE SCALE GENOMIC DNA]</scope>
</reference>
<comment type="caution">
    <text evidence="5">The sequence shown here is derived from an EMBL/GenBank/DDBJ whole genome shotgun (WGS) entry which is preliminary data.</text>
</comment>